<organism evidence="1 2">
    <name type="scientific">Polyporus arcularius HHB13444</name>
    <dbReference type="NCBI Taxonomy" id="1314778"/>
    <lineage>
        <taxon>Eukaryota</taxon>
        <taxon>Fungi</taxon>
        <taxon>Dikarya</taxon>
        <taxon>Basidiomycota</taxon>
        <taxon>Agaricomycotina</taxon>
        <taxon>Agaricomycetes</taxon>
        <taxon>Polyporales</taxon>
        <taxon>Polyporaceae</taxon>
        <taxon>Polyporus</taxon>
    </lineage>
</organism>
<gene>
    <name evidence="1" type="ORF">K466DRAFT_475956</name>
</gene>
<reference evidence="1 2" key="1">
    <citation type="journal article" date="2019" name="Nat. Ecol. Evol.">
        <title>Megaphylogeny resolves global patterns of mushroom evolution.</title>
        <authorList>
            <person name="Varga T."/>
            <person name="Krizsan K."/>
            <person name="Foldi C."/>
            <person name="Dima B."/>
            <person name="Sanchez-Garcia M."/>
            <person name="Sanchez-Ramirez S."/>
            <person name="Szollosi G.J."/>
            <person name="Szarkandi J.G."/>
            <person name="Papp V."/>
            <person name="Albert L."/>
            <person name="Andreopoulos W."/>
            <person name="Angelini C."/>
            <person name="Antonin V."/>
            <person name="Barry K.W."/>
            <person name="Bougher N.L."/>
            <person name="Buchanan P."/>
            <person name="Buyck B."/>
            <person name="Bense V."/>
            <person name="Catcheside P."/>
            <person name="Chovatia M."/>
            <person name="Cooper J."/>
            <person name="Damon W."/>
            <person name="Desjardin D."/>
            <person name="Finy P."/>
            <person name="Geml J."/>
            <person name="Haridas S."/>
            <person name="Hughes K."/>
            <person name="Justo A."/>
            <person name="Karasinski D."/>
            <person name="Kautmanova I."/>
            <person name="Kiss B."/>
            <person name="Kocsube S."/>
            <person name="Kotiranta H."/>
            <person name="LaButti K.M."/>
            <person name="Lechner B.E."/>
            <person name="Liimatainen K."/>
            <person name="Lipzen A."/>
            <person name="Lukacs Z."/>
            <person name="Mihaltcheva S."/>
            <person name="Morgado L.N."/>
            <person name="Niskanen T."/>
            <person name="Noordeloos M.E."/>
            <person name="Ohm R.A."/>
            <person name="Ortiz-Santana B."/>
            <person name="Ovrebo C."/>
            <person name="Racz N."/>
            <person name="Riley R."/>
            <person name="Savchenko A."/>
            <person name="Shiryaev A."/>
            <person name="Soop K."/>
            <person name="Spirin V."/>
            <person name="Szebenyi C."/>
            <person name="Tomsovsky M."/>
            <person name="Tulloss R.E."/>
            <person name="Uehling J."/>
            <person name="Grigoriev I.V."/>
            <person name="Vagvolgyi C."/>
            <person name="Papp T."/>
            <person name="Martin F.M."/>
            <person name="Miettinen O."/>
            <person name="Hibbett D.S."/>
            <person name="Nagy L.G."/>
        </authorList>
    </citation>
    <scope>NUCLEOTIDE SEQUENCE [LARGE SCALE GENOMIC DNA]</scope>
    <source>
        <strain evidence="1 2">HHB13444</strain>
    </source>
</reference>
<dbReference type="STRING" id="1314778.A0A5C3Q0H8"/>
<evidence type="ECO:0000313" key="2">
    <source>
        <dbReference type="Proteomes" id="UP000308197"/>
    </source>
</evidence>
<keyword evidence="2" id="KW-1185">Reference proteome</keyword>
<dbReference type="Gene3D" id="3.30.710.10">
    <property type="entry name" value="Potassium Channel Kv1.1, Chain A"/>
    <property type="match status" value="1"/>
</dbReference>
<accession>A0A5C3Q0H8</accession>
<protein>
    <recommendedName>
        <fullName evidence="3">BTB domain-containing protein</fullName>
    </recommendedName>
</protein>
<dbReference type="AlphaFoldDB" id="A0A5C3Q0H8"/>
<dbReference type="InParanoid" id="A0A5C3Q0H8"/>
<proteinExistence type="predicted"/>
<evidence type="ECO:0008006" key="3">
    <source>
        <dbReference type="Google" id="ProtNLM"/>
    </source>
</evidence>
<dbReference type="Proteomes" id="UP000308197">
    <property type="component" value="Unassembled WGS sequence"/>
</dbReference>
<dbReference type="EMBL" id="ML210967">
    <property type="protein sequence ID" value="TFK94559.1"/>
    <property type="molecule type" value="Genomic_DNA"/>
</dbReference>
<dbReference type="InterPro" id="IPR011333">
    <property type="entry name" value="SKP1/BTB/POZ_sf"/>
</dbReference>
<sequence>MATSGLGSSTIASTWGSRRGGWGSRGFLIPGPALQSAAARETHTTTNPSSVVHQAFLASITGRAFEDVKFFAFSRRTRTGSVDSPRPLLANSALLCSAAPHFDYSNSRHFAEGRTVDLDAPYPAERPSVVDNYDYTSDSDLEDEPPRVVNQHVMRTGLGETSTPERGVEDSEGPPIIGEATTESADPSSIRVPEDVPPIPIIRQGRVVFLQDVAYRTFKAFIFYAYTREVEFAPLKSQHQAYDQGSEDTPPQCSPKSMYRMAEMYDIPELKDQSLNNLRSKLTPDNILEEIFSRFTSLHPAIQAMELQYLHANMNDTAVQARLPMWIEAMQDGALPRGAADIVVSLITTDRQLPSTPSGPGTRLRCPNSCLSSGYRCSSCYHTLQ</sequence>
<evidence type="ECO:0000313" key="1">
    <source>
        <dbReference type="EMBL" id="TFK94559.1"/>
    </source>
</evidence>
<name>A0A5C3Q0H8_9APHY</name>